<accession>A0A401NZL7</accession>
<dbReference type="Proteomes" id="UP000288216">
    <property type="component" value="Unassembled WGS sequence"/>
</dbReference>
<evidence type="ECO:0000313" key="2">
    <source>
        <dbReference type="Proteomes" id="UP000288216"/>
    </source>
</evidence>
<evidence type="ECO:0000313" key="1">
    <source>
        <dbReference type="EMBL" id="GCB66316.1"/>
    </source>
</evidence>
<comment type="caution">
    <text evidence="1">The sequence shown here is derived from an EMBL/GenBank/DDBJ whole genome shotgun (WGS) entry which is preliminary data.</text>
</comment>
<name>A0A401NZL7_SCYTO</name>
<proteinExistence type="predicted"/>
<reference evidence="1 2" key="1">
    <citation type="journal article" date="2018" name="Nat. Ecol. Evol.">
        <title>Shark genomes provide insights into elasmobranch evolution and the origin of vertebrates.</title>
        <authorList>
            <person name="Hara Y"/>
            <person name="Yamaguchi K"/>
            <person name="Onimaru K"/>
            <person name="Kadota M"/>
            <person name="Koyanagi M"/>
            <person name="Keeley SD"/>
            <person name="Tatsumi K"/>
            <person name="Tanaka K"/>
            <person name="Motone F"/>
            <person name="Kageyama Y"/>
            <person name="Nozu R"/>
            <person name="Adachi N"/>
            <person name="Nishimura O"/>
            <person name="Nakagawa R"/>
            <person name="Tanegashima C"/>
            <person name="Kiyatake I"/>
            <person name="Matsumoto R"/>
            <person name="Murakumo K"/>
            <person name="Nishida K"/>
            <person name="Terakita A"/>
            <person name="Kuratani S"/>
            <person name="Sato K"/>
            <person name="Hyodo S Kuraku.S."/>
        </authorList>
    </citation>
    <scope>NUCLEOTIDE SEQUENCE [LARGE SCALE GENOMIC DNA]</scope>
</reference>
<sequence length="105" mass="12211">MWKWGNNRIGKTTFPTHFRMWKYQGDSHERTESVCVRAARSVTTLLSSFCVSLYCPGEYVSHMNHIDNKWVGKTAIVFHKAETAVIYHRLPGFQLRTDMNDLCVT</sequence>
<protein>
    <submittedName>
        <fullName evidence="1">Uncharacterized protein</fullName>
    </submittedName>
</protein>
<keyword evidence="2" id="KW-1185">Reference proteome</keyword>
<dbReference type="AlphaFoldDB" id="A0A401NZL7"/>
<organism evidence="1 2">
    <name type="scientific">Scyliorhinus torazame</name>
    <name type="common">Cloudy catshark</name>
    <name type="synonym">Catulus torazame</name>
    <dbReference type="NCBI Taxonomy" id="75743"/>
    <lineage>
        <taxon>Eukaryota</taxon>
        <taxon>Metazoa</taxon>
        <taxon>Chordata</taxon>
        <taxon>Craniata</taxon>
        <taxon>Vertebrata</taxon>
        <taxon>Chondrichthyes</taxon>
        <taxon>Elasmobranchii</taxon>
        <taxon>Galeomorphii</taxon>
        <taxon>Galeoidea</taxon>
        <taxon>Carcharhiniformes</taxon>
        <taxon>Scyliorhinidae</taxon>
        <taxon>Scyliorhinus</taxon>
    </lineage>
</organism>
<gene>
    <name evidence="1" type="ORF">scyTo_0004944</name>
</gene>
<dbReference type="EMBL" id="BFAA01001495">
    <property type="protein sequence ID" value="GCB66316.1"/>
    <property type="molecule type" value="Genomic_DNA"/>
</dbReference>